<dbReference type="Proteomes" id="UP000184694">
    <property type="component" value="Unassembled WGS sequence"/>
</dbReference>
<evidence type="ECO:0000313" key="1">
    <source>
        <dbReference type="EMBL" id="SIO25724.1"/>
    </source>
</evidence>
<reference evidence="2" key="1">
    <citation type="submission" date="2016-11" db="EMBL/GenBank/DDBJ databases">
        <authorList>
            <person name="Varghese N."/>
            <person name="Submissions S."/>
        </authorList>
    </citation>
    <scope>NUCLEOTIDE SEQUENCE [LARGE SCALE GENOMIC DNA]</scope>
    <source>
        <strain evidence="2">DSM 17456</strain>
    </source>
</reference>
<dbReference type="RefSeq" id="WP_074217111.1">
    <property type="nucleotide sequence ID" value="NZ_FSRG01000006.1"/>
</dbReference>
<keyword evidence="2" id="KW-1185">Reference proteome</keyword>
<organism evidence="1 2">
    <name type="scientific">Halodesulfovibrio marinisediminis DSM 17456</name>
    <dbReference type="NCBI Taxonomy" id="1121457"/>
    <lineage>
        <taxon>Bacteria</taxon>
        <taxon>Pseudomonadati</taxon>
        <taxon>Thermodesulfobacteriota</taxon>
        <taxon>Desulfovibrionia</taxon>
        <taxon>Desulfovibrionales</taxon>
        <taxon>Desulfovibrionaceae</taxon>
        <taxon>Halodesulfovibrio</taxon>
    </lineage>
</organism>
<accession>A0A1N6I101</accession>
<name>A0A1N6I101_9BACT</name>
<evidence type="ECO:0000313" key="2">
    <source>
        <dbReference type="Proteomes" id="UP000184694"/>
    </source>
</evidence>
<dbReference type="AlphaFoldDB" id="A0A1N6I101"/>
<protein>
    <submittedName>
        <fullName evidence="1">Uncharacterized protein</fullName>
    </submittedName>
</protein>
<sequence>MQYYYSPSNSSCYVDSVHGSNIPDDCLKITIDEHHSINKALSKNESYILKRGKNEISIIENYPQLLQQELNSQRSIEIQHLLKVNDLASVRPLRAKVAGTATAEDDKRLAELEKQAQALRTELAKLRA</sequence>
<gene>
    <name evidence="1" type="ORF">SAMN02745161_2332</name>
</gene>
<dbReference type="EMBL" id="FSRG01000006">
    <property type="protein sequence ID" value="SIO25724.1"/>
    <property type="molecule type" value="Genomic_DNA"/>
</dbReference>
<dbReference type="STRING" id="1121457.SAMN02745161_2332"/>
<dbReference type="OrthoDB" id="4136612at1224"/>
<proteinExistence type="predicted"/>